<name>A0A9D4ZJA4_ADICA</name>
<protein>
    <recommendedName>
        <fullName evidence="3">Pentatricopeptide repeat-containing protein</fullName>
    </recommendedName>
</protein>
<proteinExistence type="predicted"/>
<dbReference type="InterPro" id="IPR046848">
    <property type="entry name" value="E_motif"/>
</dbReference>
<dbReference type="PANTHER" id="PTHR47926">
    <property type="entry name" value="PENTATRICOPEPTIDE REPEAT-CONTAINING PROTEIN"/>
    <property type="match status" value="1"/>
</dbReference>
<evidence type="ECO:0000313" key="2">
    <source>
        <dbReference type="Proteomes" id="UP000886520"/>
    </source>
</evidence>
<dbReference type="EMBL" id="JABFUD020000009">
    <property type="protein sequence ID" value="KAI5075101.1"/>
    <property type="molecule type" value="Genomic_DNA"/>
</dbReference>
<organism evidence="1 2">
    <name type="scientific">Adiantum capillus-veneris</name>
    <name type="common">Maidenhair fern</name>
    <dbReference type="NCBI Taxonomy" id="13818"/>
    <lineage>
        <taxon>Eukaryota</taxon>
        <taxon>Viridiplantae</taxon>
        <taxon>Streptophyta</taxon>
        <taxon>Embryophyta</taxon>
        <taxon>Tracheophyta</taxon>
        <taxon>Polypodiopsida</taxon>
        <taxon>Polypodiidae</taxon>
        <taxon>Polypodiales</taxon>
        <taxon>Pteridineae</taxon>
        <taxon>Pteridaceae</taxon>
        <taxon>Vittarioideae</taxon>
        <taxon>Adiantum</taxon>
    </lineage>
</organism>
<dbReference type="Proteomes" id="UP000886520">
    <property type="component" value="Chromosome 9"/>
</dbReference>
<gene>
    <name evidence="1" type="ORF">GOP47_0009177</name>
</gene>
<dbReference type="GO" id="GO:0003723">
    <property type="term" value="F:RNA binding"/>
    <property type="evidence" value="ECO:0007669"/>
    <property type="project" value="InterPro"/>
</dbReference>
<dbReference type="InterPro" id="IPR011990">
    <property type="entry name" value="TPR-like_helical_dom_sf"/>
</dbReference>
<evidence type="ECO:0000313" key="1">
    <source>
        <dbReference type="EMBL" id="KAI5075101.1"/>
    </source>
</evidence>
<comment type="caution">
    <text evidence="1">The sequence shown here is derived from an EMBL/GenBank/DDBJ whole genome shotgun (WGS) entry which is preliminary data.</text>
</comment>
<sequence>MILQGQEYFKMMIEEFGILPASDHFSCMVDLFARSGSLIEAQKFLEALPCFPSRDIWIPLLSACKTHAEVDIGHKCFEQLLHTDPDCASSYVLMLNLYASVEQWNEVAKTEELEKKHRQKEEILDTGAVQQKTLRGRTAALVNGSSLTQAQMHQVAHLASFSIFSIYHTSSDSPGTPSTSPHMLVSFVLANTPHIQIGVPPITSSTSSYLL</sequence>
<dbReference type="InterPro" id="IPR046960">
    <property type="entry name" value="PPR_At4g14850-like_plant"/>
</dbReference>
<dbReference type="Pfam" id="PF20431">
    <property type="entry name" value="E_motif"/>
    <property type="match status" value="1"/>
</dbReference>
<dbReference type="AlphaFoldDB" id="A0A9D4ZJA4"/>
<dbReference type="GO" id="GO:0009451">
    <property type="term" value="P:RNA modification"/>
    <property type="evidence" value="ECO:0007669"/>
    <property type="project" value="InterPro"/>
</dbReference>
<keyword evidence="2" id="KW-1185">Reference proteome</keyword>
<accession>A0A9D4ZJA4</accession>
<evidence type="ECO:0008006" key="3">
    <source>
        <dbReference type="Google" id="ProtNLM"/>
    </source>
</evidence>
<reference evidence="1" key="1">
    <citation type="submission" date="2021-01" db="EMBL/GenBank/DDBJ databases">
        <title>Adiantum capillus-veneris genome.</title>
        <authorList>
            <person name="Fang Y."/>
            <person name="Liao Q."/>
        </authorList>
    </citation>
    <scope>NUCLEOTIDE SEQUENCE</scope>
    <source>
        <strain evidence="1">H3</strain>
        <tissue evidence="1">Leaf</tissue>
    </source>
</reference>
<dbReference type="OrthoDB" id="1877720at2759"/>
<dbReference type="Gene3D" id="1.25.40.10">
    <property type="entry name" value="Tetratricopeptide repeat domain"/>
    <property type="match status" value="1"/>
</dbReference>